<evidence type="ECO:0000313" key="2">
    <source>
        <dbReference type="EMBL" id="SFK08762.1"/>
    </source>
</evidence>
<dbReference type="Gene3D" id="2.60.40.10">
    <property type="entry name" value="Immunoglobulins"/>
    <property type="match status" value="1"/>
</dbReference>
<accession>A0A1I3WMR4</accession>
<dbReference type="PIRSF" id="PIRSF011386">
    <property type="entry name" value="FixH"/>
    <property type="match status" value="1"/>
</dbReference>
<keyword evidence="1" id="KW-0472">Membrane</keyword>
<gene>
    <name evidence="2" type="ORF">SAMN04488518_10268</name>
</gene>
<keyword evidence="1" id="KW-1133">Transmembrane helix</keyword>
<dbReference type="Pfam" id="PF05751">
    <property type="entry name" value="FixH"/>
    <property type="match status" value="1"/>
</dbReference>
<dbReference type="InterPro" id="IPR008964">
    <property type="entry name" value="Invasin/intimin_cell_adhesion"/>
</dbReference>
<comment type="caution">
    <text evidence="2">The sequence shown here is derived from an EMBL/GenBank/DDBJ whole genome shotgun (WGS) entry which is preliminary data.</text>
</comment>
<reference evidence="2 3" key="1">
    <citation type="submission" date="2016-10" db="EMBL/GenBank/DDBJ databases">
        <authorList>
            <person name="Varghese N."/>
            <person name="Submissions S."/>
        </authorList>
    </citation>
    <scope>NUCLEOTIDE SEQUENCE [LARGE SCALE GENOMIC DNA]</scope>
    <source>
        <strain evidence="2 3">DSM 16392</strain>
    </source>
</reference>
<organism evidence="2 3">
    <name type="scientific">Pseudovibrio ascidiaceicola</name>
    <dbReference type="NCBI Taxonomy" id="285279"/>
    <lineage>
        <taxon>Bacteria</taxon>
        <taxon>Pseudomonadati</taxon>
        <taxon>Pseudomonadota</taxon>
        <taxon>Alphaproteobacteria</taxon>
        <taxon>Hyphomicrobiales</taxon>
        <taxon>Stappiaceae</taxon>
        <taxon>Pseudovibrio</taxon>
    </lineage>
</organism>
<dbReference type="InterPro" id="IPR013783">
    <property type="entry name" value="Ig-like_fold"/>
</dbReference>
<dbReference type="InterPro" id="IPR018037">
    <property type="entry name" value="FixH_proteobacterial"/>
</dbReference>
<evidence type="ECO:0000256" key="1">
    <source>
        <dbReference type="SAM" id="Phobius"/>
    </source>
</evidence>
<dbReference type="RefSeq" id="WP_063295661.1">
    <property type="nucleotide sequence ID" value="NZ_FOSK01000002.1"/>
</dbReference>
<dbReference type="Proteomes" id="UP000199598">
    <property type="component" value="Unassembled WGS sequence"/>
</dbReference>
<name>A0A1I3WMR4_9HYPH</name>
<dbReference type="SUPFAM" id="SSF49373">
    <property type="entry name" value="Invasin/intimin cell-adhesion fragments"/>
    <property type="match status" value="1"/>
</dbReference>
<keyword evidence="1" id="KW-0812">Transmembrane</keyword>
<proteinExistence type="predicted"/>
<sequence>MTMAVDHKSPRKPRQITGRTVLFSLIAFFGAIAAMNAVMVYIAIDTFPGLEVDSSYKVSQRYNKEIANANAQAALNWSVNAAIERNGDGSAHVRVLAKDKAGAPITGEMVTVKLHRPTITAADQDLILSERSAGEYVANASGIGAGNWNVVVEIADRSDKTLPIFRSKNKIFFAE</sequence>
<protein>
    <submittedName>
        <fullName evidence="2">Nitrogen fixation protein FixH</fullName>
    </submittedName>
</protein>
<dbReference type="InterPro" id="IPR008620">
    <property type="entry name" value="FixH"/>
</dbReference>
<evidence type="ECO:0000313" key="3">
    <source>
        <dbReference type="Proteomes" id="UP000199598"/>
    </source>
</evidence>
<dbReference type="EMBL" id="FOSK01000002">
    <property type="protein sequence ID" value="SFK08762.1"/>
    <property type="molecule type" value="Genomic_DNA"/>
</dbReference>
<feature type="transmembrane region" description="Helical" evidence="1">
    <location>
        <begin position="21"/>
        <end position="44"/>
    </location>
</feature>
<keyword evidence="3" id="KW-1185">Reference proteome</keyword>